<feature type="compositionally biased region" description="Basic and acidic residues" evidence="3">
    <location>
        <begin position="49"/>
        <end position="59"/>
    </location>
</feature>
<keyword evidence="4" id="KW-1133">Transmembrane helix</keyword>
<dbReference type="PANTHER" id="PTHR46825:SF11">
    <property type="entry name" value="PENICILLIN-BINDING PROTEIN 4"/>
    <property type="match status" value="1"/>
</dbReference>
<evidence type="ECO:0000256" key="2">
    <source>
        <dbReference type="ARBA" id="ARBA00023136"/>
    </source>
</evidence>
<dbReference type="InterPro" id="IPR050491">
    <property type="entry name" value="AmpC-like"/>
</dbReference>
<dbReference type="Proteomes" id="UP000808914">
    <property type="component" value="Unassembled WGS sequence"/>
</dbReference>
<evidence type="ECO:0000313" key="6">
    <source>
        <dbReference type="EMBL" id="MBM7646001.1"/>
    </source>
</evidence>
<dbReference type="RefSeq" id="WP_205003902.1">
    <property type="nucleotide sequence ID" value="NZ_JAFBER010000014.1"/>
</dbReference>
<proteinExistence type="predicted"/>
<reference evidence="6 7" key="1">
    <citation type="submission" date="2021-01" db="EMBL/GenBank/DDBJ databases">
        <title>Genomic Encyclopedia of Type Strains, Phase IV (KMG-IV): sequencing the most valuable type-strain genomes for metagenomic binning, comparative biology and taxonomic classification.</title>
        <authorList>
            <person name="Goeker M."/>
        </authorList>
    </citation>
    <scope>NUCLEOTIDE SEQUENCE [LARGE SCALE GENOMIC DNA]</scope>
    <source>
        <strain evidence="6 7">DSM 28236</strain>
    </source>
</reference>
<dbReference type="SUPFAM" id="SSF56601">
    <property type="entry name" value="beta-lactamase/transpeptidase-like"/>
    <property type="match status" value="1"/>
</dbReference>
<name>A0ABS2Q1A9_9BACL</name>
<gene>
    <name evidence="6" type="ORF">JOD45_002226</name>
</gene>
<comment type="caution">
    <text evidence="6">The sequence shown here is derived from an EMBL/GenBank/DDBJ whole genome shotgun (WGS) entry which is preliminary data.</text>
</comment>
<feature type="domain" description="Beta-lactamase-related" evidence="5">
    <location>
        <begin position="94"/>
        <end position="376"/>
    </location>
</feature>
<evidence type="ECO:0000313" key="7">
    <source>
        <dbReference type="Proteomes" id="UP000808914"/>
    </source>
</evidence>
<evidence type="ECO:0000259" key="5">
    <source>
        <dbReference type="Pfam" id="PF00144"/>
    </source>
</evidence>
<evidence type="ECO:0000256" key="3">
    <source>
        <dbReference type="SAM" id="MobiDB-lite"/>
    </source>
</evidence>
<dbReference type="InterPro" id="IPR001466">
    <property type="entry name" value="Beta-lactam-related"/>
</dbReference>
<feature type="region of interest" description="Disordered" evidence="3">
    <location>
        <begin position="39"/>
        <end position="76"/>
    </location>
</feature>
<feature type="compositionally biased region" description="Low complexity" evidence="3">
    <location>
        <begin position="39"/>
        <end position="48"/>
    </location>
</feature>
<keyword evidence="4" id="KW-0812">Transmembrane</keyword>
<dbReference type="EMBL" id="JAFBER010000014">
    <property type="protein sequence ID" value="MBM7646001.1"/>
    <property type="molecule type" value="Genomic_DNA"/>
</dbReference>
<evidence type="ECO:0000256" key="1">
    <source>
        <dbReference type="ARBA" id="ARBA00004370"/>
    </source>
</evidence>
<accession>A0ABS2Q1A9</accession>
<feature type="transmembrane region" description="Helical" evidence="4">
    <location>
        <begin position="15"/>
        <end position="33"/>
    </location>
</feature>
<evidence type="ECO:0000256" key="4">
    <source>
        <dbReference type="SAM" id="Phobius"/>
    </source>
</evidence>
<dbReference type="PANTHER" id="PTHR46825">
    <property type="entry name" value="D-ALANYL-D-ALANINE-CARBOXYPEPTIDASE/ENDOPEPTIDASE AMPH"/>
    <property type="match status" value="1"/>
</dbReference>
<dbReference type="Gene3D" id="3.40.710.10">
    <property type="entry name" value="DD-peptidase/beta-lactamase superfamily"/>
    <property type="match status" value="1"/>
</dbReference>
<keyword evidence="2 4" id="KW-0472">Membrane</keyword>
<protein>
    <submittedName>
        <fullName evidence="6">CubicO group peptidase (Beta-lactamase class C family)</fullName>
    </submittedName>
</protein>
<organism evidence="6 7">
    <name type="scientific">Scopulibacillus daqui</name>
    <dbReference type="NCBI Taxonomy" id="1469162"/>
    <lineage>
        <taxon>Bacteria</taxon>
        <taxon>Bacillati</taxon>
        <taxon>Bacillota</taxon>
        <taxon>Bacilli</taxon>
        <taxon>Bacillales</taxon>
        <taxon>Sporolactobacillaceae</taxon>
        <taxon>Scopulibacillus</taxon>
    </lineage>
</organism>
<sequence>MSRRKSREIKRRRRIIGYSGLLIVLIIIGAYFYQQKSSEPSSASVSASESKKQEAEKPNKYKAASHGKRSEDPPVNIVNSQDIDRYLKSIHFNGSAMIVKNGKVVIEKGYGLSNREKGIKNNSNTVYYIGSITKSFISTALMQLQEKGKVNVHDPLAKYLPNFPHAHQLTLFDLLTHTSGIREIDESQDKLTREQLMQKIGKNAQTLMFPPGTRWAYSDSNYSILGYIVEKVSGESLHDYIKQHIFKPAGMNHSGFGTHFNKEPYPSTGYKIKNGSMYTPDIPDFSQLFGCGDIYTTAPDLYKFDHALASGKLVSQESYQQIFTPFKATYGFGWYVDPGSVSSHGVLPGWNGLNSYGKNGKVYVVLLSNIQNNIKSFGIVNNTIYTKLANDPSL</sequence>
<comment type="subcellular location">
    <subcellularLocation>
        <location evidence="1">Membrane</location>
    </subcellularLocation>
</comment>
<dbReference type="Pfam" id="PF00144">
    <property type="entry name" value="Beta-lactamase"/>
    <property type="match status" value="1"/>
</dbReference>
<keyword evidence="7" id="KW-1185">Reference proteome</keyword>
<dbReference type="InterPro" id="IPR012338">
    <property type="entry name" value="Beta-lactam/transpept-like"/>
</dbReference>